<comment type="subcellular location">
    <subcellularLocation>
        <location evidence="1">Cytoplasm</location>
    </subcellularLocation>
</comment>
<gene>
    <name evidence="6" type="ORF">CYLTODRAFT_388730</name>
</gene>
<feature type="transmembrane region" description="Helical" evidence="4">
    <location>
        <begin position="439"/>
        <end position="464"/>
    </location>
</feature>
<keyword evidence="7" id="KW-1185">Reference proteome</keyword>
<evidence type="ECO:0000259" key="5">
    <source>
        <dbReference type="PROSITE" id="PS51203"/>
    </source>
</evidence>
<evidence type="ECO:0000256" key="4">
    <source>
        <dbReference type="SAM" id="Phobius"/>
    </source>
</evidence>
<dbReference type="Gene3D" id="2.60.40.790">
    <property type="match status" value="1"/>
</dbReference>
<evidence type="ECO:0000256" key="3">
    <source>
        <dbReference type="SAM" id="MobiDB-lite"/>
    </source>
</evidence>
<accession>A0A0D7BQC2</accession>
<dbReference type="SUPFAM" id="SSF49764">
    <property type="entry name" value="HSP20-like chaperones"/>
    <property type="match status" value="1"/>
</dbReference>
<proteinExistence type="predicted"/>
<dbReference type="PANTHER" id="PTHR12356">
    <property type="entry name" value="NUCLEAR MOVEMENT PROTEIN NUDC"/>
    <property type="match status" value="1"/>
</dbReference>
<dbReference type="Proteomes" id="UP000054007">
    <property type="component" value="Unassembled WGS sequence"/>
</dbReference>
<evidence type="ECO:0000313" key="7">
    <source>
        <dbReference type="Proteomes" id="UP000054007"/>
    </source>
</evidence>
<dbReference type="PANTHER" id="PTHR12356:SF3">
    <property type="entry name" value="NUCLEAR MIGRATION PROTEIN NUDC"/>
    <property type="match status" value="1"/>
</dbReference>
<dbReference type="InterPro" id="IPR037898">
    <property type="entry name" value="NudC_fam"/>
</dbReference>
<feature type="compositionally biased region" description="Low complexity" evidence="3">
    <location>
        <begin position="166"/>
        <end position="176"/>
    </location>
</feature>
<dbReference type="GO" id="GO:0005737">
    <property type="term" value="C:cytoplasm"/>
    <property type="evidence" value="ECO:0007669"/>
    <property type="project" value="UniProtKB-SubCell"/>
</dbReference>
<name>A0A0D7BQC2_9AGAR</name>
<dbReference type="PROSITE" id="PS51203">
    <property type="entry name" value="CS"/>
    <property type="match status" value="1"/>
</dbReference>
<feature type="region of interest" description="Disordered" evidence="3">
    <location>
        <begin position="76"/>
        <end position="96"/>
    </location>
</feature>
<dbReference type="AlphaFoldDB" id="A0A0D7BQC2"/>
<evidence type="ECO:0000256" key="2">
    <source>
        <dbReference type="ARBA" id="ARBA00022490"/>
    </source>
</evidence>
<reference evidence="6 7" key="1">
    <citation type="journal article" date="2015" name="Fungal Genet. Biol.">
        <title>Evolution of novel wood decay mechanisms in Agaricales revealed by the genome sequences of Fistulina hepatica and Cylindrobasidium torrendii.</title>
        <authorList>
            <person name="Floudas D."/>
            <person name="Held B.W."/>
            <person name="Riley R."/>
            <person name="Nagy L.G."/>
            <person name="Koehler G."/>
            <person name="Ransdell A.S."/>
            <person name="Younus H."/>
            <person name="Chow J."/>
            <person name="Chiniquy J."/>
            <person name="Lipzen A."/>
            <person name="Tritt A."/>
            <person name="Sun H."/>
            <person name="Haridas S."/>
            <person name="LaButti K."/>
            <person name="Ohm R.A."/>
            <person name="Kues U."/>
            <person name="Blanchette R.A."/>
            <person name="Grigoriev I.V."/>
            <person name="Minto R.E."/>
            <person name="Hibbett D.S."/>
        </authorList>
    </citation>
    <scope>NUCLEOTIDE SEQUENCE [LARGE SCALE GENOMIC DNA]</scope>
    <source>
        <strain evidence="6 7">FP15055 ss-10</strain>
    </source>
</reference>
<dbReference type="GO" id="GO:0006457">
    <property type="term" value="P:protein folding"/>
    <property type="evidence" value="ECO:0007669"/>
    <property type="project" value="TreeGrafter"/>
</dbReference>
<protein>
    <recommendedName>
        <fullName evidence="5">CS domain-containing protein</fullName>
    </recommendedName>
</protein>
<dbReference type="GO" id="GO:0051082">
    <property type="term" value="F:unfolded protein binding"/>
    <property type="evidence" value="ECO:0007669"/>
    <property type="project" value="TreeGrafter"/>
</dbReference>
<keyword evidence="2" id="KW-0963">Cytoplasm</keyword>
<feature type="compositionally biased region" description="Polar residues" evidence="3">
    <location>
        <begin position="148"/>
        <end position="157"/>
    </location>
</feature>
<dbReference type="InterPro" id="IPR008978">
    <property type="entry name" value="HSP20-like_chaperone"/>
</dbReference>
<dbReference type="Pfam" id="PF04969">
    <property type="entry name" value="CS"/>
    <property type="match status" value="1"/>
</dbReference>
<feature type="compositionally biased region" description="Low complexity" evidence="3">
    <location>
        <begin position="125"/>
        <end position="138"/>
    </location>
</feature>
<keyword evidence="4" id="KW-0472">Membrane</keyword>
<dbReference type="STRING" id="1314674.A0A0D7BQC2"/>
<evidence type="ECO:0000256" key="1">
    <source>
        <dbReference type="ARBA" id="ARBA00004496"/>
    </source>
</evidence>
<evidence type="ECO:0000313" key="6">
    <source>
        <dbReference type="EMBL" id="KIY72369.1"/>
    </source>
</evidence>
<dbReference type="CDD" id="cd06467">
    <property type="entry name" value="p23_NUDC_like"/>
    <property type="match status" value="1"/>
</dbReference>
<keyword evidence="4" id="KW-0812">Transmembrane</keyword>
<dbReference type="InterPro" id="IPR007052">
    <property type="entry name" value="CS_dom"/>
</dbReference>
<sequence>MNKIEDQQSPARYYSYSWHQSHDQATVMIMVPYGTMDEDVSVVIERNYLIAGLRGEPPIIKGRLYGNINVPSSVWQLEPRPSQRERTTSSTSTASTQSSYAFVSDAEISSSFAASLEASDAEEFSTSSPVLSSPSVSSADERGYPFRSKQSSLSASRAASPGHHQSVASSLSSLDSMPRSLPPGRLMTIHLEKEQSIIWPSLVVGPVPDALAPYVHNSVVFDASQELEHQYNMDSTSLILIAMERYDVHHDKEEAFEFFLRAWHLSHPPAATMKLASYYVPLSLDITRSDLFNREAAKRGSTPYFIQCIGGKRGLAQLYLETGLLYLDGAATSLLASSHSSLSSIRIGPQATGDSGQAAWRRDRDTAMKYFDRARELAPELDIPVLPAQNPLYTDDLEMPSIELQMDVPDINALRRRRRKEEKALLNNSSKVQDFDGAWYVYLPGIIGAGTALVVVGVIGALGFSWSRRNQSA</sequence>
<feature type="domain" description="CS" evidence="5">
    <location>
        <begin position="11"/>
        <end position="203"/>
    </location>
</feature>
<dbReference type="OrthoDB" id="266138at2759"/>
<organism evidence="6 7">
    <name type="scientific">Cylindrobasidium torrendii FP15055 ss-10</name>
    <dbReference type="NCBI Taxonomy" id="1314674"/>
    <lineage>
        <taxon>Eukaryota</taxon>
        <taxon>Fungi</taxon>
        <taxon>Dikarya</taxon>
        <taxon>Basidiomycota</taxon>
        <taxon>Agaricomycotina</taxon>
        <taxon>Agaricomycetes</taxon>
        <taxon>Agaricomycetidae</taxon>
        <taxon>Agaricales</taxon>
        <taxon>Marasmiineae</taxon>
        <taxon>Physalacriaceae</taxon>
        <taxon>Cylindrobasidium</taxon>
    </lineage>
</organism>
<dbReference type="EMBL" id="KN880444">
    <property type="protein sequence ID" value="KIY72369.1"/>
    <property type="molecule type" value="Genomic_DNA"/>
</dbReference>
<keyword evidence="4" id="KW-1133">Transmembrane helix</keyword>
<feature type="region of interest" description="Disordered" evidence="3">
    <location>
        <begin position="123"/>
        <end position="176"/>
    </location>
</feature>